<evidence type="ECO:0000313" key="2">
    <source>
        <dbReference type="Proteomes" id="UP000094385"/>
    </source>
</evidence>
<protein>
    <recommendedName>
        <fullName evidence="3">HTH CENPB-type domain-containing protein</fullName>
    </recommendedName>
</protein>
<dbReference type="EMBL" id="KV454304">
    <property type="protein sequence ID" value="ODQ69419.1"/>
    <property type="molecule type" value="Genomic_DNA"/>
</dbReference>
<keyword evidence="2" id="KW-1185">Reference proteome</keyword>
<name>A0A1E3PVG1_LIPST</name>
<organism evidence="1 2">
    <name type="scientific">Lipomyces starkeyi NRRL Y-11557</name>
    <dbReference type="NCBI Taxonomy" id="675824"/>
    <lineage>
        <taxon>Eukaryota</taxon>
        <taxon>Fungi</taxon>
        <taxon>Dikarya</taxon>
        <taxon>Ascomycota</taxon>
        <taxon>Saccharomycotina</taxon>
        <taxon>Lipomycetes</taxon>
        <taxon>Lipomycetales</taxon>
        <taxon>Lipomycetaceae</taxon>
        <taxon>Lipomyces</taxon>
    </lineage>
</organism>
<evidence type="ECO:0000313" key="1">
    <source>
        <dbReference type="EMBL" id="ODQ69419.1"/>
    </source>
</evidence>
<accession>A0A1E3PVG1</accession>
<dbReference type="Proteomes" id="UP000094385">
    <property type="component" value="Unassembled WGS sequence"/>
</dbReference>
<feature type="non-terminal residue" evidence="1">
    <location>
        <position position="1"/>
    </location>
</feature>
<gene>
    <name evidence="1" type="ORF">LIPSTDRAFT_334721</name>
</gene>
<sequence length="89" mass="10465">QILSNAEENTLARWITRATATGFTATLKLIKARHSNRVFSKYYSDKSYAYRPRMDLRIPDRHPNFKVIYSRKLESARYKKLLLKGFQPG</sequence>
<dbReference type="AlphaFoldDB" id="A0A1E3PVG1"/>
<proteinExistence type="predicted"/>
<evidence type="ECO:0008006" key="3">
    <source>
        <dbReference type="Google" id="ProtNLM"/>
    </source>
</evidence>
<reference evidence="1 2" key="1">
    <citation type="journal article" date="2016" name="Proc. Natl. Acad. Sci. U.S.A.">
        <title>Comparative genomics of biotechnologically important yeasts.</title>
        <authorList>
            <person name="Riley R."/>
            <person name="Haridas S."/>
            <person name="Wolfe K.H."/>
            <person name="Lopes M.R."/>
            <person name="Hittinger C.T."/>
            <person name="Goeker M."/>
            <person name="Salamov A.A."/>
            <person name="Wisecaver J.H."/>
            <person name="Long T.M."/>
            <person name="Calvey C.H."/>
            <person name="Aerts A.L."/>
            <person name="Barry K.W."/>
            <person name="Choi C."/>
            <person name="Clum A."/>
            <person name="Coughlan A.Y."/>
            <person name="Deshpande S."/>
            <person name="Douglass A.P."/>
            <person name="Hanson S.J."/>
            <person name="Klenk H.-P."/>
            <person name="LaButti K.M."/>
            <person name="Lapidus A."/>
            <person name="Lindquist E.A."/>
            <person name="Lipzen A.M."/>
            <person name="Meier-Kolthoff J.P."/>
            <person name="Ohm R.A."/>
            <person name="Otillar R.P."/>
            <person name="Pangilinan J.L."/>
            <person name="Peng Y."/>
            <person name="Rokas A."/>
            <person name="Rosa C.A."/>
            <person name="Scheuner C."/>
            <person name="Sibirny A.A."/>
            <person name="Slot J.C."/>
            <person name="Stielow J.B."/>
            <person name="Sun H."/>
            <person name="Kurtzman C.P."/>
            <person name="Blackwell M."/>
            <person name="Grigoriev I.V."/>
            <person name="Jeffries T.W."/>
        </authorList>
    </citation>
    <scope>NUCLEOTIDE SEQUENCE [LARGE SCALE GENOMIC DNA]</scope>
    <source>
        <strain evidence="1 2">NRRL Y-11557</strain>
    </source>
</reference>